<protein>
    <recommendedName>
        <fullName evidence="6">Mid2 domain-containing protein</fullName>
    </recommendedName>
</protein>
<gene>
    <name evidence="4" type="ORF">INT43_008865</name>
</gene>
<keyword evidence="5" id="KW-1185">Reference proteome</keyword>
<evidence type="ECO:0000313" key="4">
    <source>
        <dbReference type="EMBL" id="KAG2181282.1"/>
    </source>
</evidence>
<feature type="region of interest" description="Disordered" evidence="1">
    <location>
        <begin position="32"/>
        <end position="107"/>
    </location>
</feature>
<proteinExistence type="predicted"/>
<keyword evidence="2" id="KW-1133">Transmembrane helix</keyword>
<dbReference type="EMBL" id="JAEPQZ010000005">
    <property type="protein sequence ID" value="KAG2181282.1"/>
    <property type="molecule type" value="Genomic_DNA"/>
</dbReference>
<reference evidence="4" key="1">
    <citation type="submission" date="2020-12" db="EMBL/GenBank/DDBJ databases">
        <title>Metabolic potential, ecology and presence of endohyphal bacteria is reflected in genomic diversity of Mucoromycotina.</title>
        <authorList>
            <person name="Muszewska A."/>
            <person name="Okrasinska A."/>
            <person name="Steczkiewicz K."/>
            <person name="Drgas O."/>
            <person name="Orlowska M."/>
            <person name="Perlinska-Lenart U."/>
            <person name="Aleksandrzak-Piekarczyk T."/>
            <person name="Szatraj K."/>
            <person name="Zielenkiewicz U."/>
            <person name="Pilsyk S."/>
            <person name="Malc E."/>
            <person name="Mieczkowski P."/>
            <person name="Kruszewska J.S."/>
            <person name="Biernat P."/>
            <person name="Pawlowska J."/>
        </authorList>
    </citation>
    <scope>NUCLEOTIDE SEQUENCE</scope>
    <source>
        <strain evidence="4">WA0000067209</strain>
    </source>
</reference>
<feature type="transmembrane region" description="Helical" evidence="2">
    <location>
        <begin position="180"/>
        <end position="202"/>
    </location>
</feature>
<sequence>MKRFTTLSLILASTSLGSAQLLPQLLGLSAGATDSTPNTSSEPSPTTTQNQPVSPGTTTSADTQPTATSDTQQTTKSDDNNNNNNSNNNNNNNGGGRQHSANVAPQSSVPVATSYQITLPASTVVALSTDAAGQVFSSQSVIPASVSVVVSTIYSSSTPTVSTTPDADQQSSSGAPSTGVIVGSVCAFLAILIAGGVYAFFWKTRRPSNRQKARLYGGEEGKDDEAAVNMLDDDVPQYRTGPAPYYSYAPETPYMHTTPMSEPPLAVPARGYVSPELSSQRILLQRPNEI</sequence>
<comment type="caution">
    <text evidence="4">The sequence shown here is derived from an EMBL/GenBank/DDBJ whole genome shotgun (WGS) entry which is preliminary data.</text>
</comment>
<evidence type="ECO:0000313" key="5">
    <source>
        <dbReference type="Proteomes" id="UP000654370"/>
    </source>
</evidence>
<dbReference type="AlphaFoldDB" id="A0A8H7UGX4"/>
<evidence type="ECO:0008006" key="6">
    <source>
        <dbReference type="Google" id="ProtNLM"/>
    </source>
</evidence>
<evidence type="ECO:0000256" key="1">
    <source>
        <dbReference type="SAM" id="MobiDB-lite"/>
    </source>
</evidence>
<feature type="compositionally biased region" description="Polar residues" evidence="1">
    <location>
        <begin position="165"/>
        <end position="176"/>
    </location>
</feature>
<keyword evidence="2" id="KW-0472">Membrane</keyword>
<feature type="compositionally biased region" description="Low complexity" evidence="1">
    <location>
        <begin position="35"/>
        <end position="92"/>
    </location>
</feature>
<keyword evidence="3" id="KW-0732">Signal</keyword>
<feature type="signal peptide" evidence="3">
    <location>
        <begin position="1"/>
        <end position="19"/>
    </location>
</feature>
<evidence type="ECO:0000256" key="2">
    <source>
        <dbReference type="SAM" id="Phobius"/>
    </source>
</evidence>
<organism evidence="4 5">
    <name type="scientific">Mortierella isabellina</name>
    <name type="common">Filamentous fungus</name>
    <name type="synonym">Umbelopsis isabellina</name>
    <dbReference type="NCBI Taxonomy" id="91625"/>
    <lineage>
        <taxon>Eukaryota</taxon>
        <taxon>Fungi</taxon>
        <taxon>Fungi incertae sedis</taxon>
        <taxon>Mucoromycota</taxon>
        <taxon>Mucoromycotina</taxon>
        <taxon>Umbelopsidomycetes</taxon>
        <taxon>Umbelopsidales</taxon>
        <taxon>Umbelopsidaceae</taxon>
        <taxon>Umbelopsis</taxon>
    </lineage>
</organism>
<keyword evidence="2" id="KW-0812">Transmembrane</keyword>
<name>A0A8H7UGX4_MORIS</name>
<dbReference type="OrthoDB" id="2426423at2759"/>
<accession>A0A8H7UGX4</accession>
<feature type="region of interest" description="Disordered" evidence="1">
    <location>
        <begin position="157"/>
        <end position="176"/>
    </location>
</feature>
<dbReference type="Proteomes" id="UP000654370">
    <property type="component" value="Unassembled WGS sequence"/>
</dbReference>
<feature type="chain" id="PRO_5034730647" description="Mid2 domain-containing protein" evidence="3">
    <location>
        <begin position="20"/>
        <end position="290"/>
    </location>
</feature>
<evidence type="ECO:0000256" key="3">
    <source>
        <dbReference type="SAM" id="SignalP"/>
    </source>
</evidence>